<dbReference type="InterPro" id="IPR052948">
    <property type="entry name" value="Low_temp-induced_all0457"/>
</dbReference>
<keyword evidence="4" id="KW-1185">Reference proteome</keyword>
<evidence type="ECO:0000259" key="2">
    <source>
        <dbReference type="Pfam" id="PF11181"/>
    </source>
</evidence>
<organism evidence="3 4">
    <name type="scientific">Peribacillus deserti</name>
    <dbReference type="NCBI Taxonomy" id="673318"/>
    <lineage>
        <taxon>Bacteria</taxon>
        <taxon>Bacillati</taxon>
        <taxon>Bacillota</taxon>
        <taxon>Bacilli</taxon>
        <taxon>Bacillales</taxon>
        <taxon>Bacillaceae</taxon>
        <taxon>Peribacillus</taxon>
    </lineage>
</organism>
<dbReference type="PANTHER" id="PTHR36109:SF2">
    <property type="entry name" value="MEMBRANE PROTEIN"/>
    <property type="match status" value="1"/>
</dbReference>
<gene>
    <name evidence="3" type="ORF">CUU66_06000</name>
</gene>
<feature type="domain" description="General stress protein 17M-like" evidence="2">
    <location>
        <begin position="7"/>
        <end position="76"/>
    </location>
</feature>
<reference evidence="3 4" key="1">
    <citation type="submission" date="2017-11" db="EMBL/GenBank/DDBJ databases">
        <title>Comparitive Functional Genomics of Dry Heat Resistant strains isolated from the Viking Spacecraft.</title>
        <authorList>
            <person name="Seuylemezian A."/>
            <person name="Cooper K."/>
            <person name="Vaishampayan P."/>
        </authorList>
    </citation>
    <scope>NUCLEOTIDE SEQUENCE [LARGE SCALE GENOMIC DNA]</scope>
    <source>
        <strain evidence="3 4">V1-29</strain>
    </source>
</reference>
<name>A0A2N5M8N1_9BACI</name>
<dbReference type="Pfam" id="PF11181">
    <property type="entry name" value="YflT"/>
    <property type="match status" value="1"/>
</dbReference>
<feature type="region of interest" description="Disordered" evidence="1">
    <location>
        <begin position="151"/>
        <end position="257"/>
    </location>
</feature>
<evidence type="ECO:0000256" key="1">
    <source>
        <dbReference type="SAM" id="MobiDB-lite"/>
    </source>
</evidence>
<feature type="region of interest" description="Disordered" evidence="1">
    <location>
        <begin position="278"/>
        <end position="329"/>
    </location>
</feature>
<dbReference type="Proteomes" id="UP000234748">
    <property type="component" value="Unassembled WGS sequence"/>
</dbReference>
<dbReference type="EMBL" id="PGUY01000017">
    <property type="protein sequence ID" value="PLT30706.1"/>
    <property type="molecule type" value="Genomic_DNA"/>
</dbReference>
<evidence type="ECO:0000313" key="3">
    <source>
        <dbReference type="EMBL" id="PLT30706.1"/>
    </source>
</evidence>
<dbReference type="AlphaFoldDB" id="A0A2N5M8N1"/>
<protein>
    <recommendedName>
        <fullName evidence="2">General stress protein 17M-like domain-containing protein</fullName>
    </recommendedName>
</protein>
<comment type="caution">
    <text evidence="3">The sequence shown here is derived from an EMBL/GenBank/DDBJ whole genome shotgun (WGS) entry which is preliminary data.</text>
</comment>
<sequence length="329" mass="33784">MNMNKRVIGVYENGHEAIQAVEKLQAEGYARDEISVIAKDPEDAREVTDETGTKAGEGAAASAATGGVLGGLTGFLAGVGALAIPGIGPILAAGPVAATLAGAATGAGAGGITGALIGMGIPDEEAERYETDIKEGKILVLVDADKGVHGGTHGLSTDASMTTGTSGLGRDTSFAGSDRGNSMAGGSAGLDRDVSAGLDRDASAGRSVDLDTGDSYTVRSTGVENDSSLRSHTAPLNRESDLDQSMNVDNEGFRDRTNRIDDDEMNQRLGHLEETRDPLITGDPVVDSARRPEDSLNPYDTKNGIVTDIGAGQEGKPFRKDNDSSDPIV</sequence>
<dbReference type="PANTHER" id="PTHR36109">
    <property type="entry name" value="MEMBRANE PROTEIN-RELATED"/>
    <property type="match status" value="1"/>
</dbReference>
<proteinExistence type="predicted"/>
<feature type="compositionally biased region" description="Polar residues" evidence="1">
    <location>
        <begin position="154"/>
        <end position="165"/>
    </location>
</feature>
<dbReference type="InterPro" id="IPR025889">
    <property type="entry name" value="GSP17M-like_dom"/>
</dbReference>
<dbReference type="OrthoDB" id="118405at2"/>
<feature type="compositionally biased region" description="Basic and acidic residues" evidence="1">
    <location>
        <begin position="40"/>
        <end position="52"/>
    </location>
</feature>
<feature type="compositionally biased region" description="Basic and acidic residues" evidence="1">
    <location>
        <begin position="190"/>
        <end position="203"/>
    </location>
</feature>
<evidence type="ECO:0000313" key="4">
    <source>
        <dbReference type="Proteomes" id="UP000234748"/>
    </source>
</evidence>
<feature type="compositionally biased region" description="Polar residues" evidence="1">
    <location>
        <begin position="214"/>
        <end position="231"/>
    </location>
</feature>
<feature type="region of interest" description="Disordered" evidence="1">
    <location>
        <begin position="40"/>
        <end position="59"/>
    </location>
</feature>
<accession>A0A2N5M8N1</accession>